<sequence length="143" mass="16112">MTNLKMSVLSILIADDDEDDKFLLKSAFEESGIDAPLSFVDNGQELLDFLHTTKKLPSIILLDLNMPKKDGREALKEIKENPKFRSIPILILTTSNSPEDIKNCYFLGANCFITKPSTFEGLMKVIGELNKFWFNIASIPTKL</sequence>
<feature type="modified residue" description="4-aspartylphosphate" evidence="1">
    <location>
        <position position="63"/>
    </location>
</feature>
<comment type="caution">
    <text evidence="3">The sequence shown here is derived from an EMBL/GenBank/DDBJ whole genome shotgun (WGS) entry which is preliminary data.</text>
</comment>
<protein>
    <submittedName>
        <fullName evidence="3">Response regulator</fullName>
    </submittedName>
</protein>
<dbReference type="GO" id="GO:0000160">
    <property type="term" value="P:phosphorelay signal transduction system"/>
    <property type="evidence" value="ECO:0007669"/>
    <property type="project" value="InterPro"/>
</dbReference>
<keyword evidence="4" id="KW-1185">Reference proteome</keyword>
<feature type="domain" description="Response regulatory" evidence="2">
    <location>
        <begin position="10"/>
        <end position="130"/>
    </location>
</feature>
<dbReference type="InterPro" id="IPR001789">
    <property type="entry name" value="Sig_transdc_resp-reg_receiver"/>
</dbReference>
<organism evidence="3 4">
    <name type="scientific">Emticicia agri</name>
    <dbReference type="NCBI Taxonomy" id="2492393"/>
    <lineage>
        <taxon>Bacteria</taxon>
        <taxon>Pseudomonadati</taxon>
        <taxon>Bacteroidota</taxon>
        <taxon>Cytophagia</taxon>
        <taxon>Cytophagales</taxon>
        <taxon>Leadbetterellaceae</taxon>
        <taxon>Emticicia</taxon>
    </lineage>
</organism>
<accession>A0A4V1ZCX1</accession>
<dbReference type="PROSITE" id="PS50110">
    <property type="entry name" value="RESPONSE_REGULATORY"/>
    <property type="match status" value="1"/>
</dbReference>
<dbReference type="OrthoDB" id="7631574at2"/>
<reference evidence="3 4" key="1">
    <citation type="submission" date="2019-02" db="EMBL/GenBank/DDBJ databases">
        <title>Bacterial novel species Emticicia sp. 17J42-9 isolated from soil.</title>
        <authorList>
            <person name="Jung H.-Y."/>
        </authorList>
    </citation>
    <scope>NUCLEOTIDE SEQUENCE [LARGE SCALE GENOMIC DNA]</scope>
    <source>
        <strain evidence="3 4">17J42-9</strain>
    </source>
</reference>
<evidence type="ECO:0000256" key="1">
    <source>
        <dbReference type="PROSITE-ProRule" id="PRU00169"/>
    </source>
</evidence>
<dbReference type="InterPro" id="IPR052893">
    <property type="entry name" value="TCS_response_regulator"/>
</dbReference>
<dbReference type="Proteomes" id="UP000293162">
    <property type="component" value="Unassembled WGS sequence"/>
</dbReference>
<keyword evidence="1" id="KW-0597">Phosphoprotein</keyword>
<dbReference type="PANTHER" id="PTHR44520:SF2">
    <property type="entry name" value="RESPONSE REGULATOR RCP1"/>
    <property type="match status" value="1"/>
</dbReference>
<proteinExistence type="predicted"/>
<evidence type="ECO:0000313" key="3">
    <source>
        <dbReference type="EMBL" id="RYU94140.1"/>
    </source>
</evidence>
<dbReference type="SMART" id="SM00448">
    <property type="entry name" value="REC"/>
    <property type="match status" value="1"/>
</dbReference>
<dbReference type="Pfam" id="PF00072">
    <property type="entry name" value="Response_reg"/>
    <property type="match status" value="1"/>
</dbReference>
<dbReference type="EMBL" id="SEWF01000030">
    <property type="protein sequence ID" value="RYU94140.1"/>
    <property type="molecule type" value="Genomic_DNA"/>
</dbReference>
<dbReference type="PANTHER" id="PTHR44520">
    <property type="entry name" value="RESPONSE REGULATOR RCP1-RELATED"/>
    <property type="match status" value="1"/>
</dbReference>
<dbReference type="InterPro" id="IPR011006">
    <property type="entry name" value="CheY-like_superfamily"/>
</dbReference>
<dbReference type="Gene3D" id="3.40.50.2300">
    <property type="match status" value="1"/>
</dbReference>
<dbReference type="CDD" id="cd17557">
    <property type="entry name" value="REC_Rcp-like"/>
    <property type="match status" value="1"/>
</dbReference>
<evidence type="ECO:0000259" key="2">
    <source>
        <dbReference type="PROSITE" id="PS50110"/>
    </source>
</evidence>
<dbReference type="AlphaFoldDB" id="A0A4V1ZCX1"/>
<name>A0A4V1ZCX1_9BACT</name>
<dbReference type="SUPFAM" id="SSF52172">
    <property type="entry name" value="CheY-like"/>
    <property type="match status" value="1"/>
</dbReference>
<gene>
    <name evidence="3" type="ORF">EWM59_18360</name>
</gene>
<evidence type="ECO:0000313" key="4">
    <source>
        <dbReference type="Proteomes" id="UP000293162"/>
    </source>
</evidence>